<dbReference type="PANTHER" id="PTHR30537">
    <property type="entry name" value="HTH-TYPE TRANSCRIPTIONAL REGULATOR"/>
    <property type="match status" value="1"/>
</dbReference>
<dbReference type="EMBL" id="JAYWLC010000003">
    <property type="protein sequence ID" value="MER5171084.1"/>
    <property type="molecule type" value="Genomic_DNA"/>
</dbReference>
<evidence type="ECO:0000256" key="1">
    <source>
        <dbReference type="ARBA" id="ARBA00009437"/>
    </source>
</evidence>
<dbReference type="Pfam" id="PF00126">
    <property type="entry name" value="HTH_1"/>
    <property type="match status" value="1"/>
</dbReference>
<dbReference type="RefSeq" id="WP_350935234.1">
    <property type="nucleotide sequence ID" value="NZ_JAYWLC010000003.1"/>
</dbReference>
<keyword evidence="7" id="KW-1185">Reference proteome</keyword>
<feature type="domain" description="HTH lysR-type" evidence="5">
    <location>
        <begin position="16"/>
        <end position="66"/>
    </location>
</feature>
<dbReference type="PRINTS" id="PR00039">
    <property type="entry name" value="HTHLYSR"/>
</dbReference>
<evidence type="ECO:0000313" key="7">
    <source>
        <dbReference type="Proteomes" id="UP001438953"/>
    </source>
</evidence>
<dbReference type="Pfam" id="PF03466">
    <property type="entry name" value="LysR_substrate"/>
    <property type="match status" value="1"/>
</dbReference>
<keyword evidence="4" id="KW-0804">Transcription</keyword>
<dbReference type="InterPro" id="IPR036388">
    <property type="entry name" value="WH-like_DNA-bd_sf"/>
</dbReference>
<dbReference type="Gene3D" id="3.40.190.10">
    <property type="entry name" value="Periplasmic binding protein-like II"/>
    <property type="match status" value="2"/>
</dbReference>
<gene>
    <name evidence="6" type="ORF">VSX56_04780</name>
</gene>
<comment type="caution">
    <text evidence="6">The sequence shown here is derived from an EMBL/GenBank/DDBJ whole genome shotgun (WGS) entry which is preliminary data.</text>
</comment>
<dbReference type="Proteomes" id="UP001438953">
    <property type="component" value="Unassembled WGS sequence"/>
</dbReference>
<dbReference type="PROSITE" id="PS50931">
    <property type="entry name" value="HTH_LYSR"/>
    <property type="match status" value="1"/>
</dbReference>
<dbReference type="InterPro" id="IPR005119">
    <property type="entry name" value="LysR_subst-bd"/>
</dbReference>
<keyword evidence="3" id="KW-0238">DNA-binding</keyword>
<evidence type="ECO:0000256" key="2">
    <source>
        <dbReference type="ARBA" id="ARBA00023015"/>
    </source>
</evidence>
<evidence type="ECO:0000313" key="6">
    <source>
        <dbReference type="EMBL" id="MER5171084.1"/>
    </source>
</evidence>
<dbReference type="InterPro" id="IPR000847">
    <property type="entry name" value="LysR_HTH_N"/>
</dbReference>
<dbReference type="SUPFAM" id="SSF53850">
    <property type="entry name" value="Periplasmic binding protein-like II"/>
    <property type="match status" value="1"/>
</dbReference>
<dbReference type="InterPro" id="IPR036390">
    <property type="entry name" value="WH_DNA-bd_sf"/>
</dbReference>
<protein>
    <submittedName>
        <fullName evidence="6">LysR family transcriptional regulator</fullName>
    </submittedName>
</protein>
<keyword evidence="2" id="KW-0805">Transcription regulation</keyword>
<dbReference type="PANTHER" id="PTHR30537:SF74">
    <property type="entry name" value="HTH-TYPE TRANSCRIPTIONAL REGULATOR TRPI"/>
    <property type="match status" value="1"/>
</dbReference>
<evidence type="ECO:0000256" key="3">
    <source>
        <dbReference type="ARBA" id="ARBA00023125"/>
    </source>
</evidence>
<reference evidence="6 7" key="1">
    <citation type="submission" date="2024-06" db="EMBL/GenBank/DDBJ databases">
        <title>Thioclava kandeliae sp. nov. from a rhizosphere soil sample of Kandelia candel in a mangrove.</title>
        <authorList>
            <person name="Mu T."/>
        </authorList>
    </citation>
    <scope>NUCLEOTIDE SEQUENCE [LARGE SCALE GENOMIC DNA]</scope>
    <source>
        <strain evidence="6 7">CPCC 100088</strain>
    </source>
</reference>
<evidence type="ECO:0000256" key="4">
    <source>
        <dbReference type="ARBA" id="ARBA00023163"/>
    </source>
</evidence>
<comment type="similarity">
    <text evidence="1">Belongs to the LysR transcriptional regulatory family.</text>
</comment>
<sequence length="308" mass="33903">MDSLRRKLPSVGSLFIFEAAARHQNFSRAADELNVTQPAISRAIHALETHLGQPLFERSRSGATLSAEGARLAQVVGRSFSDISAELDRLTRKRDEDRVITLSVSTAFVAHWLMPRISVFRAAFPQLELRFQLIAGPVSGPIEGVDLAMRYYESPPDGARVLLREGYIDICAASIARTARHGTVPRVYLEGINDPASIITPEESDRTSALSFADYSIVVQAALSGQGTATGWLNIVAHWLDTGLLVPVYPEPVMLTSRLCCLQFNETSARSRAVADWIEGQMMADFKSLSAKYPELKLERMMISPARA</sequence>
<dbReference type="Gene3D" id="1.10.10.10">
    <property type="entry name" value="Winged helix-like DNA-binding domain superfamily/Winged helix DNA-binding domain"/>
    <property type="match status" value="1"/>
</dbReference>
<proteinExistence type="inferred from homology"/>
<organism evidence="6 7">
    <name type="scientific">Thioclava kandeliae</name>
    <dbReference type="NCBI Taxonomy" id="3070818"/>
    <lineage>
        <taxon>Bacteria</taxon>
        <taxon>Pseudomonadati</taxon>
        <taxon>Pseudomonadota</taxon>
        <taxon>Alphaproteobacteria</taxon>
        <taxon>Rhodobacterales</taxon>
        <taxon>Paracoccaceae</taxon>
        <taxon>Thioclava</taxon>
    </lineage>
</organism>
<name>A0ABV1SDU6_9RHOB</name>
<evidence type="ECO:0000259" key="5">
    <source>
        <dbReference type="PROSITE" id="PS50931"/>
    </source>
</evidence>
<accession>A0ABV1SDU6</accession>
<dbReference type="InterPro" id="IPR058163">
    <property type="entry name" value="LysR-type_TF_proteobact-type"/>
</dbReference>
<dbReference type="SUPFAM" id="SSF46785">
    <property type="entry name" value="Winged helix' DNA-binding domain"/>
    <property type="match status" value="1"/>
</dbReference>